<gene>
    <name evidence="1" type="ORF">TPC1_11468</name>
</gene>
<evidence type="ECO:0000313" key="1">
    <source>
        <dbReference type="EMBL" id="JAP95518.1"/>
    </source>
</evidence>
<accession>A0A146KHA9</accession>
<dbReference type="Pfam" id="PF13306">
    <property type="entry name" value="LRR_5"/>
    <property type="match status" value="1"/>
</dbReference>
<protein>
    <submittedName>
        <fullName evidence="1">Leucine rich repeats-containing protein</fullName>
    </submittedName>
</protein>
<proteinExistence type="predicted"/>
<dbReference type="AlphaFoldDB" id="A0A146KHA9"/>
<dbReference type="InterPro" id="IPR026906">
    <property type="entry name" value="LRR_5"/>
</dbReference>
<dbReference type="SUPFAM" id="SSF52058">
    <property type="entry name" value="L domain-like"/>
    <property type="match status" value="1"/>
</dbReference>
<reference evidence="1" key="1">
    <citation type="submission" date="2015-07" db="EMBL/GenBank/DDBJ databases">
        <title>Adaptation to a free-living lifestyle via gene acquisitions in the diplomonad Trepomonas sp. PC1.</title>
        <authorList>
            <person name="Xu F."/>
            <person name="Jerlstrom-Hultqvist J."/>
            <person name="Kolisko M."/>
            <person name="Simpson A.G.B."/>
            <person name="Roger A.J."/>
            <person name="Svard S.G."/>
            <person name="Andersson J.O."/>
        </authorList>
    </citation>
    <scope>NUCLEOTIDE SEQUENCE</scope>
    <source>
        <strain evidence="1">PC1</strain>
    </source>
</reference>
<organism evidence="1">
    <name type="scientific">Trepomonas sp. PC1</name>
    <dbReference type="NCBI Taxonomy" id="1076344"/>
    <lineage>
        <taxon>Eukaryota</taxon>
        <taxon>Metamonada</taxon>
        <taxon>Diplomonadida</taxon>
        <taxon>Hexamitidae</taxon>
        <taxon>Hexamitinae</taxon>
        <taxon>Trepomonas</taxon>
    </lineage>
</organism>
<name>A0A146KHA9_9EUKA</name>
<sequence length="279" mass="32265">NTLYINGTTVNQQDILKIRKETVLNIVAPYLLVIQQSTFAQFYQLRFVYAPKLQTIHENAFKWCLGLFSIVGNKIVSLGASCFDNCDSLARLNTEKIESVEVDSFNMCCSLPCFCSQRLKQVEFGNFKGCRNLQRLDLENAERIEFANQNQHITFQQLQLRAPKCEKLIVTKDLSFEYTDDSSKYLKIQMKAQKAVYCQQLAEFENFYQYQQYKNMANISFSFMIKQFSTPLKGIVINAQQISSNAFIMKVSLTKKHFCSQIAFVLNKLVNELFRDATL</sequence>
<dbReference type="InterPro" id="IPR032675">
    <property type="entry name" value="LRR_dom_sf"/>
</dbReference>
<feature type="non-terminal residue" evidence="1">
    <location>
        <position position="1"/>
    </location>
</feature>
<dbReference type="EMBL" id="GDID01001088">
    <property type="protein sequence ID" value="JAP95518.1"/>
    <property type="molecule type" value="Transcribed_RNA"/>
</dbReference>
<dbReference type="Gene3D" id="3.80.10.10">
    <property type="entry name" value="Ribonuclease Inhibitor"/>
    <property type="match status" value="1"/>
</dbReference>